<evidence type="ECO:0000313" key="3">
    <source>
        <dbReference type="Proteomes" id="UP000287033"/>
    </source>
</evidence>
<dbReference type="AlphaFoldDB" id="A0A401TMX0"/>
<dbReference type="Proteomes" id="UP000287033">
    <property type="component" value="Unassembled WGS sequence"/>
</dbReference>
<comment type="caution">
    <text evidence="2">The sequence shown here is derived from an EMBL/GenBank/DDBJ whole genome shotgun (WGS) entry which is preliminary data.</text>
</comment>
<dbReference type="EMBL" id="BEZZ01127920">
    <property type="protein sequence ID" value="GCC44021.1"/>
    <property type="molecule type" value="Genomic_DNA"/>
</dbReference>
<organism evidence="2 3">
    <name type="scientific">Chiloscyllium punctatum</name>
    <name type="common">Brownbanded bambooshark</name>
    <name type="synonym">Hemiscyllium punctatum</name>
    <dbReference type="NCBI Taxonomy" id="137246"/>
    <lineage>
        <taxon>Eukaryota</taxon>
        <taxon>Metazoa</taxon>
        <taxon>Chordata</taxon>
        <taxon>Craniata</taxon>
        <taxon>Vertebrata</taxon>
        <taxon>Chondrichthyes</taxon>
        <taxon>Elasmobranchii</taxon>
        <taxon>Galeomorphii</taxon>
        <taxon>Galeoidea</taxon>
        <taxon>Orectolobiformes</taxon>
        <taxon>Hemiscylliidae</taxon>
        <taxon>Chiloscyllium</taxon>
    </lineage>
</organism>
<accession>A0A401TMX0</accession>
<gene>
    <name evidence="2" type="ORF">chiPu_0028279</name>
</gene>
<reference evidence="2 3" key="1">
    <citation type="journal article" date="2018" name="Nat. Ecol. Evol.">
        <title>Shark genomes provide insights into elasmobranch evolution and the origin of vertebrates.</title>
        <authorList>
            <person name="Hara Y"/>
            <person name="Yamaguchi K"/>
            <person name="Onimaru K"/>
            <person name="Kadota M"/>
            <person name="Koyanagi M"/>
            <person name="Keeley SD"/>
            <person name="Tatsumi K"/>
            <person name="Tanaka K"/>
            <person name="Motone F"/>
            <person name="Kageyama Y"/>
            <person name="Nozu R"/>
            <person name="Adachi N"/>
            <person name="Nishimura O"/>
            <person name="Nakagawa R"/>
            <person name="Tanegashima C"/>
            <person name="Kiyatake I"/>
            <person name="Matsumoto R"/>
            <person name="Murakumo K"/>
            <person name="Nishida K"/>
            <person name="Terakita A"/>
            <person name="Kuratani S"/>
            <person name="Sato K"/>
            <person name="Hyodo S Kuraku.S."/>
        </authorList>
    </citation>
    <scope>NUCLEOTIDE SEQUENCE [LARGE SCALE GENOMIC DNA]</scope>
</reference>
<evidence type="ECO:0000313" key="2">
    <source>
        <dbReference type="EMBL" id="GCC44021.1"/>
    </source>
</evidence>
<name>A0A401TMX0_CHIPU</name>
<feature type="region of interest" description="Disordered" evidence="1">
    <location>
        <begin position="67"/>
        <end position="88"/>
    </location>
</feature>
<feature type="compositionally biased region" description="Basic and acidic residues" evidence="1">
    <location>
        <begin position="67"/>
        <end position="78"/>
    </location>
</feature>
<feature type="non-terminal residue" evidence="2">
    <location>
        <position position="88"/>
    </location>
</feature>
<proteinExistence type="predicted"/>
<protein>
    <submittedName>
        <fullName evidence="2">Uncharacterized protein</fullName>
    </submittedName>
</protein>
<feature type="region of interest" description="Disordered" evidence="1">
    <location>
        <begin position="1"/>
        <end position="55"/>
    </location>
</feature>
<sequence length="88" mass="9626">MGKLGGPFGHQQNAPVSHPPSVMEKGTHRKGSMSQESSRKRGRRGKEPVGLLTPDLDLLEMHTKQTLKKLESPKKEKVTLCSVSLPPS</sequence>
<evidence type="ECO:0000256" key="1">
    <source>
        <dbReference type="SAM" id="MobiDB-lite"/>
    </source>
</evidence>
<keyword evidence="3" id="KW-1185">Reference proteome</keyword>